<name>A0A1H3CPC7_THIRO</name>
<gene>
    <name evidence="1" type="ORF">SAMN05421783_13619</name>
</gene>
<sequence>MTGCSQLFRSHTRMAGQPHAAATLFGNDADGRVCLTLGGHLVNAEFRVLKGQCVVPYWLDPIAAAVCEGALRGAADDPGQPHLALMLEGRSIGVFKATVLGSLLLPDEHSRFRVGVPLSGGELAALADALASWRESGEPGRK</sequence>
<evidence type="ECO:0000313" key="1">
    <source>
        <dbReference type="EMBL" id="SDX55890.1"/>
    </source>
</evidence>
<keyword evidence="2" id="KW-1185">Reference proteome</keyword>
<dbReference type="EMBL" id="FNNZ01000036">
    <property type="protein sequence ID" value="SDX55890.1"/>
    <property type="molecule type" value="Genomic_DNA"/>
</dbReference>
<protein>
    <submittedName>
        <fullName evidence="1">Uncharacterized protein</fullName>
    </submittedName>
</protein>
<proteinExistence type="predicted"/>
<accession>A0A1H3CPC7</accession>
<dbReference type="AlphaFoldDB" id="A0A1H3CPC7"/>
<evidence type="ECO:0000313" key="2">
    <source>
        <dbReference type="Proteomes" id="UP000198816"/>
    </source>
</evidence>
<dbReference type="Proteomes" id="UP000198816">
    <property type="component" value="Unassembled WGS sequence"/>
</dbReference>
<dbReference type="STRING" id="1058.SAMN05421783_13619"/>
<dbReference type="RefSeq" id="WP_093037856.1">
    <property type="nucleotide sequence ID" value="NZ_FNNZ01000036.1"/>
</dbReference>
<organism evidence="1 2">
    <name type="scientific">Thiocapsa roseopersicina</name>
    <dbReference type="NCBI Taxonomy" id="1058"/>
    <lineage>
        <taxon>Bacteria</taxon>
        <taxon>Pseudomonadati</taxon>
        <taxon>Pseudomonadota</taxon>
        <taxon>Gammaproteobacteria</taxon>
        <taxon>Chromatiales</taxon>
        <taxon>Chromatiaceae</taxon>
        <taxon>Thiocapsa</taxon>
    </lineage>
</organism>
<reference evidence="2" key="1">
    <citation type="submission" date="2016-10" db="EMBL/GenBank/DDBJ databases">
        <authorList>
            <person name="Varghese N."/>
            <person name="Submissions S."/>
        </authorList>
    </citation>
    <scope>NUCLEOTIDE SEQUENCE [LARGE SCALE GENOMIC DNA]</scope>
    <source>
        <strain evidence="2">DSM 217</strain>
    </source>
</reference>